<sequence>MTAPASPGVEVLGIGEAMILVTPAEAQPLTEARDFRLDVGGAESNVATHLARAGIRAAWAGAVGADPLGERVLATLRRRGVDVTLAAVDDTAPTGLYLKDPGPDGTRVHYYRRCSAASRLGPDFALGLPLGEVPLVHLTGITSALSPSCAALVEAVIGRRRAVGLPVSFDVNHRPALWGSDAAERLLSLARRCDLVFVGLDEGQALWDVATAADLAALIGSESRTIVVKDGARAATWFRSEAVVEVAPERADVHEAVGAGDAFAAGFIAGLLRGGSPERCLTEGNTMARTVLGTTADFAEVIA</sequence>
<dbReference type="InterPro" id="IPR029056">
    <property type="entry name" value="Ribokinase-like"/>
</dbReference>
<evidence type="ECO:0000256" key="1">
    <source>
        <dbReference type="ARBA" id="ARBA00010688"/>
    </source>
</evidence>
<dbReference type="RefSeq" id="WP_188743478.1">
    <property type="nucleotide sequence ID" value="NZ_BAABFW010000006.1"/>
</dbReference>
<keyword evidence="3 5" id="KW-0418">Kinase</keyword>
<organism evidence="5 6">
    <name type="scientific">Agromyces bauzanensis</name>
    <dbReference type="NCBI Taxonomy" id="1308924"/>
    <lineage>
        <taxon>Bacteria</taxon>
        <taxon>Bacillati</taxon>
        <taxon>Actinomycetota</taxon>
        <taxon>Actinomycetes</taxon>
        <taxon>Micrococcales</taxon>
        <taxon>Microbacteriaceae</taxon>
        <taxon>Agromyces</taxon>
    </lineage>
</organism>
<protein>
    <submittedName>
        <fullName evidence="5">Carbohydrate kinase</fullName>
    </submittedName>
</protein>
<dbReference type="Proteomes" id="UP000636956">
    <property type="component" value="Unassembled WGS sequence"/>
</dbReference>
<dbReference type="PANTHER" id="PTHR43320:SF2">
    <property type="entry name" value="2-DEHYDRO-3-DEOXYGLUCONOKINASE_2-DEHYDRO-3-DEOXYGALACTONOKINASE"/>
    <property type="match status" value="1"/>
</dbReference>
<proteinExistence type="inferred from homology"/>
<feature type="domain" description="Carbohydrate kinase PfkB" evidence="4">
    <location>
        <begin position="13"/>
        <end position="294"/>
    </location>
</feature>
<comment type="caution">
    <text evidence="5">The sequence shown here is derived from an EMBL/GenBank/DDBJ whole genome shotgun (WGS) entry which is preliminary data.</text>
</comment>
<dbReference type="Pfam" id="PF00294">
    <property type="entry name" value="PfkB"/>
    <property type="match status" value="1"/>
</dbReference>
<dbReference type="GO" id="GO:0016301">
    <property type="term" value="F:kinase activity"/>
    <property type="evidence" value="ECO:0007669"/>
    <property type="project" value="UniProtKB-KW"/>
</dbReference>
<reference evidence="5" key="1">
    <citation type="journal article" date="2014" name="Int. J. Syst. Evol. Microbiol.">
        <title>Complete genome sequence of Corynebacterium casei LMG S-19264T (=DSM 44701T), isolated from a smear-ripened cheese.</title>
        <authorList>
            <consortium name="US DOE Joint Genome Institute (JGI-PGF)"/>
            <person name="Walter F."/>
            <person name="Albersmeier A."/>
            <person name="Kalinowski J."/>
            <person name="Ruckert C."/>
        </authorList>
    </citation>
    <scope>NUCLEOTIDE SEQUENCE</scope>
    <source>
        <strain evidence="5">CGMCC 1.8984</strain>
    </source>
</reference>
<dbReference type="SUPFAM" id="SSF53613">
    <property type="entry name" value="Ribokinase-like"/>
    <property type="match status" value="1"/>
</dbReference>
<dbReference type="InterPro" id="IPR052700">
    <property type="entry name" value="Carb_kinase_PfkB-like"/>
</dbReference>
<accession>A0A917USR7</accession>
<dbReference type="Gene3D" id="3.40.1190.20">
    <property type="match status" value="1"/>
</dbReference>
<evidence type="ECO:0000256" key="3">
    <source>
        <dbReference type="ARBA" id="ARBA00022777"/>
    </source>
</evidence>
<keyword evidence="6" id="KW-1185">Reference proteome</keyword>
<reference evidence="5" key="2">
    <citation type="submission" date="2020-09" db="EMBL/GenBank/DDBJ databases">
        <authorList>
            <person name="Sun Q."/>
            <person name="Zhou Y."/>
        </authorList>
    </citation>
    <scope>NUCLEOTIDE SEQUENCE</scope>
    <source>
        <strain evidence="5">CGMCC 1.8984</strain>
    </source>
</reference>
<comment type="similarity">
    <text evidence="1">Belongs to the carbohydrate kinase PfkB family.</text>
</comment>
<evidence type="ECO:0000313" key="6">
    <source>
        <dbReference type="Proteomes" id="UP000636956"/>
    </source>
</evidence>
<dbReference type="EMBL" id="BMMD01000012">
    <property type="protein sequence ID" value="GGJ83206.1"/>
    <property type="molecule type" value="Genomic_DNA"/>
</dbReference>
<dbReference type="PANTHER" id="PTHR43320">
    <property type="entry name" value="SUGAR KINASE"/>
    <property type="match status" value="1"/>
</dbReference>
<evidence type="ECO:0000313" key="5">
    <source>
        <dbReference type="EMBL" id="GGJ83206.1"/>
    </source>
</evidence>
<dbReference type="InterPro" id="IPR011611">
    <property type="entry name" value="PfkB_dom"/>
</dbReference>
<dbReference type="CDD" id="cd01166">
    <property type="entry name" value="KdgK"/>
    <property type="match status" value="1"/>
</dbReference>
<evidence type="ECO:0000256" key="2">
    <source>
        <dbReference type="ARBA" id="ARBA00022679"/>
    </source>
</evidence>
<evidence type="ECO:0000259" key="4">
    <source>
        <dbReference type="Pfam" id="PF00294"/>
    </source>
</evidence>
<name>A0A917USR7_9MICO</name>
<gene>
    <name evidence="5" type="ORF">GCM10011372_21890</name>
</gene>
<dbReference type="AlphaFoldDB" id="A0A917USR7"/>
<keyword evidence="2" id="KW-0808">Transferase</keyword>